<evidence type="ECO:0000313" key="4">
    <source>
        <dbReference type="Proteomes" id="UP000053095"/>
    </source>
</evidence>
<dbReference type="Pfam" id="PF17111">
    <property type="entry name" value="PigL_N"/>
    <property type="match status" value="1"/>
</dbReference>
<evidence type="ECO:0000256" key="1">
    <source>
        <dbReference type="SAM" id="Coils"/>
    </source>
</evidence>
<dbReference type="Gene3D" id="3.40.50.1580">
    <property type="entry name" value="Nucleoside phosphorylase domain"/>
    <property type="match status" value="1"/>
</dbReference>
<dbReference type="SUPFAM" id="SSF53167">
    <property type="entry name" value="Purine and uridine phosphorylases"/>
    <property type="match status" value="1"/>
</dbReference>
<keyword evidence="4" id="KW-1185">Reference proteome</keyword>
<evidence type="ECO:0000259" key="2">
    <source>
        <dbReference type="Pfam" id="PF17111"/>
    </source>
</evidence>
<protein>
    <recommendedName>
        <fullName evidence="2">Azaphilone pigments biosynthesis cluster protein L N-terminal domain-containing protein</fullName>
    </recommendedName>
</protein>
<accession>A0A478EBA6</accession>
<evidence type="ECO:0000313" key="3">
    <source>
        <dbReference type="EMBL" id="GAM42254.1"/>
    </source>
</evidence>
<keyword evidence="1" id="KW-0175">Coiled coil</keyword>
<proteinExistence type="predicted"/>
<feature type="coiled-coil region" evidence="1">
    <location>
        <begin position="162"/>
        <end position="189"/>
    </location>
</feature>
<reference evidence="4" key="1">
    <citation type="journal article" date="2015" name="Genome Announc.">
        <title>Draft genome sequence of Talaromyces cellulolyticus strain Y-94, a source of lignocellulosic biomass-degrading enzymes.</title>
        <authorList>
            <person name="Fujii T."/>
            <person name="Koike H."/>
            <person name="Sawayama S."/>
            <person name="Yano S."/>
            <person name="Inoue H."/>
        </authorList>
    </citation>
    <scope>NUCLEOTIDE SEQUENCE [LARGE SCALE GENOMIC DNA]</scope>
    <source>
        <strain evidence="4">Y-94</strain>
    </source>
</reference>
<dbReference type="PANTHER" id="PTHR46082">
    <property type="entry name" value="ATP/GTP-BINDING PROTEIN-RELATED"/>
    <property type="match status" value="1"/>
</dbReference>
<dbReference type="InterPro" id="IPR053137">
    <property type="entry name" value="NLR-like"/>
</dbReference>
<dbReference type="InterPro" id="IPR031348">
    <property type="entry name" value="PigL_N"/>
</dbReference>
<sequence>MDPFSITVGALGITGFALSSIDHLRDLIGSLTDAKEVVQDIASTLEAIQRPLTSLEQLTILDHVTYAEAKSDLENTGVAEAVNRCGQTCADFTRTLQQWTKHSNNSKLSLRDRISVGVWNREKIRTFRTQVQSCQAIVQFAIESTQLRLVQLRSEYTMKTDRKELKIRLQTLEKAIQEHTILVQKQHKEALERRERLQQEPEDEDDDGAQRTLAIKEVEEQTRLLESDQTASGVVSSQLRTTIQGQHSGNTYSATFTGEMGKHNVVITQLPKGEYGIAAAASVARDLVRTFPNIRIGLMVGIGAGAPSKKHDIRLGDVVVSAPHNGKGGLIQYDWGKTIQDQEFQTTGFLDQPPSLLRAAMGDIEAEYELDGHQLEENINTVLEKRPRLRKKYKRPDFCSDRLVVVVVVVDLIYPL</sequence>
<feature type="domain" description="Azaphilone pigments biosynthesis cluster protein L N-terminal" evidence="2">
    <location>
        <begin position="1"/>
        <end position="202"/>
    </location>
</feature>
<name>A0A478EBA6_TALPI</name>
<gene>
    <name evidence="3" type="ORF">TCE0_044f16046</name>
</gene>
<dbReference type="EMBL" id="DF933840">
    <property type="protein sequence ID" value="GAM42254.1"/>
    <property type="molecule type" value="Genomic_DNA"/>
</dbReference>
<dbReference type="PANTHER" id="PTHR46082:SF11">
    <property type="entry name" value="AAA+ ATPASE DOMAIN-CONTAINING PROTEIN-RELATED"/>
    <property type="match status" value="1"/>
</dbReference>
<dbReference type="AlphaFoldDB" id="A0A478EBA6"/>
<dbReference type="GO" id="GO:0009116">
    <property type="term" value="P:nucleoside metabolic process"/>
    <property type="evidence" value="ECO:0007669"/>
    <property type="project" value="InterPro"/>
</dbReference>
<dbReference type="InterPro" id="IPR035994">
    <property type="entry name" value="Nucleoside_phosphorylase_sf"/>
</dbReference>
<dbReference type="Proteomes" id="UP000053095">
    <property type="component" value="Unassembled WGS sequence"/>
</dbReference>
<organism evidence="3 4">
    <name type="scientific">Talaromyces pinophilus</name>
    <name type="common">Penicillium pinophilum</name>
    <dbReference type="NCBI Taxonomy" id="128442"/>
    <lineage>
        <taxon>Eukaryota</taxon>
        <taxon>Fungi</taxon>
        <taxon>Dikarya</taxon>
        <taxon>Ascomycota</taxon>
        <taxon>Pezizomycotina</taxon>
        <taxon>Eurotiomycetes</taxon>
        <taxon>Eurotiomycetidae</taxon>
        <taxon>Eurotiales</taxon>
        <taxon>Trichocomaceae</taxon>
        <taxon>Talaromyces</taxon>
        <taxon>Talaromyces sect. Talaromyces</taxon>
    </lineage>
</organism>
<dbReference type="GO" id="GO:0003824">
    <property type="term" value="F:catalytic activity"/>
    <property type="evidence" value="ECO:0007669"/>
    <property type="project" value="InterPro"/>
</dbReference>